<dbReference type="AlphaFoldDB" id="A0A4Z0A2J0"/>
<organism evidence="4 5">
    <name type="scientific">Hericium alpestre</name>
    <dbReference type="NCBI Taxonomy" id="135208"/>
    <lineage>
        <taxon>Eukaryota</taxon>
        <taxon>Fungi</taxon>
        <taxon>Dikarya</taxon>
        <taxon>Basidiomycota</taxon>
        <taxon>Agaricomycotina</taxon>
        <taxon>Agaricomycetes</taxon>
        <taxon>Russulales</taxon>
        <taxon>Hericiaceae</taxon>
        <taxon>Hericium</taxon>
    </lineage>
</organism>
<sequence length="271" mass="31268">MLSRIASNAVRRSGPTTTSMHGAQRTISVQSLLYGSPEAKEASDVEVQQHSKLVARGKYVHGFEIHKVKPDQVEEYKKAAEKYYTGLRDDPELDVKLTGNWEAIVGEQDTFYHVLEYENYAGFDKAWKKLQNSEHTRAFQALRPCLTSRTSQLTQEFAFLPTAPPHEEGGIFELRTYQLVPGKLLEWEQTWRRGIEARRKFVEPVGAWFSQVGRLHQVHHLWQYRDLHARKEMREQAWQVDGWADTVGKTARLAKYMDSIVLTPLPFSPLK</sequence>
<feature type="region of interest" description="Disordered" evidence="2">
    <location>
        <begin position="1"/>
        <end position="22"/>
    </location>
</feature>
<dbReference type="InterPro" id="IPR012577">
    <property type="entry name" value="NIPSNAP"/>
</dbReference>
<dbReference type="STRING" id="135208.A0A4Z0A2J0"/>
<dbReference type="EMBL" id="SFCI01000326">
    <property type="protein sequence ID" value="TFY80527.1"/>
    <property type="molecule type" value="Genomic_DNA"/>
</dbReference>
<dbReference type="GO" id="GO:0005739">
    <property type="term" value="C:mitochondrion"/>
    <property type="evidence" value="ECO:0007669"/>
    <property type="project" value="TreeGrafter"/>
</dbReference>
<dbReference type="Pfam" id="PF07978">
    <property type="entry name" value="NIPSNAP"/>
    <property type="match status" value="1"/>
</dbReference>
<gene>
    <name evidence="4" type="ORF">EWM64_g3479</name>
</gene>
<dbReference type="GO" id="GO:0000423">
    <property type="term" value="P:mitophagy"/>
    <property type="evidence" value="ECO:0007669"/>
    <property type="project" value="UniProtKB-ARBA"/>
</dbReference>
<dbReference type="FunFam" id="3.30.70.100:FF:000004">
    <property type="entry name" value="NIPSNAP family protein"/>
    <property type="match status" value="1"/>
</dbReference>
<dbReference type="OrthoDB" id="10262843at2759"/>
<dbReference type="Proteomes" id="UP000298061">
    <property type="component" value="Unassembled WGS sequence"/>
</dbReference>
<evidence type="ECO:0000313" key="5">
    <source>
        <dbReference type="Proteomes" id="UP000298061"/>
    </source>
</evidence>
<name>A0A4Z0A2J0_9AGAM</name>
<comment type="caution">
    <text evidence="4">The sequence shown here is derived from an EMBL/GenBank/DDBJ whole genome shotgun (WGS) entry which is preliminary data.</text>
</comment>
<feature type="domain" description="NIPSNAP" evidence="3">
    <location>
        <begin position="172"/>
        <end position="269"/>
    </location>
</feature>
<dbReference type="PANTHER" id="PTHR21017">
    <property type="entry name" value="NIPSNAP-RELATED"/>
    <property type="match status" value="1"/>
</dbReference>
<protein>
    <recommendedName>
        <fullName evidence="3">NIPSNAP domain-containing protein</fullName>
    </recommendedName>
</protein>
<evidence type="ECO:0000259" key="3">
    <source>
        <dbReference type="Pfam" id="PF07978"/>
    </source>
</evidence>
<comment type="similarity">
    <text evidence="1">Belongs to the NipSnap family.</text>
</comment>
<dbReference type="InterPro" id="IPR011008">
    <property type="entry name" value="Dimeric_a/b-barrel"/>
</dbReference>
<dbReference type="PANTHER" id="PTHR21017:SF17">
    <property type="entry name" value="PROTEIN NIPSNAP"/>
    <property type="match status" value="1"/>
</dbReference>
<dbReference type="Gene3D" id="3.30.70.100">
    <property type="match status" value="2"/>
</dbReference>
<reference evidence="4 5" key="1">
    <citation type="submission" date="2019-02" db="EMBL/GenBank/DDBJ databases">
        <title>Genome sequencing of the rare red list fungi Hericium alpestre (H. flagellum).</title>
        <authorList>
            <person name="Buettner E."/>
            <person name="Kellner H."/>
        </authorList>
    </citation>
    <scope>NUCLEOTIDE SEQUENCE [LARGE SCALE GENOMIC DNA]</scope>
    <source>
        <strain evidence="4 5">DSM 108284</strain>
    </source>
</reference>
<dbReference type="SUPFAM" id="SSF54909">
    <property type="entry name" value="Dimeric alpha+beta barrel"/>
    <property type="match status" value="2"/>
</dbReference>
<accession>A0A4Z0A2J0</accession>
<dbReference type="InterPro" id="IPR051557">
    <property type="entry name" value="NipSnap_domain"/>
</dbReference>
<evidence type="ECO:0000256" key="2">
    <source>
        <dbReference type="SAM" id="MobiDB-lite"/>
    </source>
</evidence>
<evidence type="ECO:0000256" key="1">
    <source>
        <dbReference type="ARBA" id="ARBA00005291"/>
    </source>
</evidence>
<evidence type="ECO:0000313" key="4">
    <source>
        <dbReference type="EMBL" id="TFY80527.1"/>
    </source>
</evidence>
<keyword evidence="5" id="KW-1185">Reference proteome</keyword>
<proteinExistence type="inferred from homology"/>